<reference evidence="1 2" key="1">
    <citation type="submission" date="2018-08" db="EMBL/GenBank/DDBJ databases">
        <title>Genome sequencing of Agrobacterium vitis strain ICMP 10754.</title>
        <authorList>
            <person name="Visnovsky S.B."/>
            <person name="Pitman A.R."/>
        </authorList>
    </citation>
    <scope>NUCLEOTIDE SEQUENCE [LARGE SCALE GENOMIC DNA]</scope>
    <source>
        <strain evidence="1 2">ICMP 10754</strain>
    </source>
</reference>
<sequence length="62" mass="7330">MQIIICIFLQKQFWSGLLVHRKERSKIHMGLKKKSALFVRPPVDKFLTLWIAVRPDAQKRAL</sequence>
<dbReference type="Proteomes" id="UP000436911">
    <property type="component" value="Unassembled WGS sequence"/>
</dbReference>
<evidence type="ECO:0000313" key="1">
    <source>
        <dbReference type="EMBL" id="KAA3526101.1"/>
    </source>
</evidence>
<protein>
    <submittedName>
        <fullName evidence="1">Uncharacterized protein</fullName>
    </submittedName>
</protein>
<comment type="caution">
    <text evidence="1">The sequence shown here is derived from an EMBL/GenBank/DDBJ whole genome shotgun (WGS) entry which is preliminary data.</text>
</comment>
<dbReference type="EMBL" id="QUSG01000008">
    <property type="protein sequence ID" value="KAA3526101.1"/>
    <property type="molecule type" value="Genomic_DNA"/>
</dbReference>
<organism evidence="1 2">
    <name type="scientific">Agrobacterium vitis</name>
    <name type="common">Rhizobium vitis</name>
    <dbReference type="NCBI Taxonomy" id="373"/>
    <lineage>
        <taxon>Bacteria</taxon>
        <taxon>Pseudomonadati</taxon>
        <taxon>Pseudomonadota</taxon>
        <taxon>Alphaproteobacteria</taxon>
        <taxon>Hyphomicrobiales</taxon>
        <taxon>Rhizobiaceae</taxon>
        <taxon>Rhizobium/Agrobacterium group</taxon>
        <taxon>Agrobacterium</taxon>
    </lineage>
</organism>
<evidence type="ECO:0000313" key="2">
    <source>
        <dbReference type="Proteomes" id="UP000436911"/>
    </source>
</evidence>
<proteinExistence type="predicted"/>
<dbReference type="AlphaFoldDB" id="A0A7J4X312"/>
<gene>
    <name evidence="1" type="ORF">DXT89_16375</name>
</gene>
<accession>A0A7J4X312</accession>
<name>A0A7J4X312_AGRVI</name>